<sequence>MRIPKTCTDLPCFSPMTWGKPQVSICLFRQYNLEFHRPKAEGHHQPAARTFWFDFLLFPSLCKGLSIYLSFYWCASDGLLHSLLRVDSFIYFSFLFECDKQWTARFS</sequence>
<organism evidence="1 2">
    <name type="scientific">Suillus luteus UH-Slu-Lm8-n1</name>
    <dbReference type="NCBI Taxonomy" id="930992"/>
    <lineage>
        <taxon>Eukaryota</taxon>
        <taxon>Fungi</taxon>
        <taxon>Dikarya</taxon>
        <taxon>Basidiomycota</taxon>
        <taxon>Agaricomycotina</taxon>
        <taxon>Agaricomycetes</taxon>
        <taxon>Agaricomycetidae</taxon>
        <taxon>Boletales</taxon>
        <taxon>Suillineae</taxon>
        <taxon>Suillaceae</taxon>
        <taxon>Suillus</taxon>
    </lineage>
</organism>
<dbReference type="Proteomes" id="UP000054485">
    <property type="component" value="Unassembled WGS sequence"/>
</dbReference>
<reference evidence="1 2" key="1">
    <citation type="submission" date="2014-04" db="EMBL/GenBank/DDBJ databases">
        <authorList>
            <consortium name="DOE Joint Genome Institute"/>
            <person name="Kuo A."/>
            <person name="Ruytinx J."/>
            <person name="Rineau F."/>
            <person name="Colpaert J."/>
            <person name="Kohler A."/>
            <person name="Nagy L.G."/>
            <person name="Floudas D."/>
            <person name="Copeland A."/>
            <person name="Barry K.W."/>
            <person name="Cichocki N."/>
            <person name="Veneault-Fourrey C."/>
            <person name="LaButti K."/>
            <person name="Lindquist E.A."/>
            <person name="Lipzen A."/>
            <person name="Lundell T."/>
            <person name="Morin E."/>
            <person name="Murat C."/>
            <person name="Sun H."/>
            <person name="Tunlid A."/>
            <person name="Henrissat B."/>
            <person name="Grigoriev I.V."/>
            <person name="Hibbett D.S."/>
            <person name="Martin F."/>
            <person name="Nordberg H.P."/>
            <person name="Cantor M.N."/>
            <person name="Hua S.X."/>
        </authorList>
    </citation>
    <scope>NUCLEOTIDE SEQUENCE [LARGE SCALE GENOMIC DNA]</scope>
    <source>
        <strain evidence="1 2">UH-Slu-Lm8-n1</strain>
    </source>
</reference>
<dbReference type="InParanoid" id="A0A0D0BC68"/>
<protein>
    <submittedName>
        <fullName evidence="1">Uncharacterized protein</fullName>
    </submittedName>
</protein>
<gene>
    <name evidence="1" type="ORF">CY34DRAFT_246197</name>
</gene>
<proteinExistence type="predicted"/>
<accession>A0A0D0BC68</accession>
<reference evidence="2" key="2">
    <citation type="submission" date="2015-01" db="EMBL/GenBank/DDBJ databases">
        <title>Evolutionary Origins and Diversification of the Mycorrhizal Mutualists.</title>
        <authorList>
            <consortium name="DOE Joint Genome Institute"/>
            <consortium name="Mycorrhizal Genomics Consortium"/>
            <person name="Kohler A."/>
            <person name="Kuo A."/>
            <person name="Nagy L.G."/>
            <person name="Floudas D."/>
            <person name="Copeland A."/>
            <person name="Barry K.W."/>
            <person name="Cichocki N."/>
            <person name="Veneault-Fourrey C."/>
            <person name="LaButti K."/>
            <person name="Lindquist E.A."/>
            <person name="Lipzen A."/>
            <person name="Lundell T."/>
            <person name="Morin E."/>
            <person name="Murat C."/>
            <person name="Riley R."/>
            <person name="Ohm R."/>
            <person name="Sun H."/>
            <person name="Tunlid A."/>
            <person name="Henrissat B."/>
            <person name="Grigoriev I.V."/>
            <person name="Hibbett D.S."/>
            <person name="Martin F."/>
        </authorList>
    </citation>
    <scope>NUCLEOTIDE SEQUENCE [LARGE SCALE GENOMIC DNA]</scope>
    <source>
        <strain evidence="2">UH-Slu-Lm8-n1</strain>
    </source>
</reference>
<dbReference type="AlphaFoldDB" id="A0A0D0BC68"/>
<keyword evidence="2" id="KW-1185">Reference proteome</keyword>
<evidence type="ECO:0000313" key="2">
    <source>
        <dbReference type="Proteomes" id="UP000054485"/>
    </source>
</evidence>
<name>A0A0D0BC68_9AGAM</name>
<dbReference type="HOGENOM" id="CLU_2211707_0_0_1"/>
<dbReference type="EMBL" id="KN835147">
    <property type="protein sequence ID" value="KIK47379.1"/>
    <property type="molecule type" value="Genomic_DNA"/>
</dbReference>
<evidence type="ECO:0000313" key="1">
    <source>
        <dbReference type="EMBL" id="KIK47379.1"/>
    </source>
</evidence>